<dbReference type="Gene3D" id="1.10.1040.10">
    <property type="entry name" value="N-(1-d-carboxylethyl)-l-norvaline Dehydrogenase, domain 2"/>
    <property type="match status" value="1"/>
</dbReference>
<gene>
    <name evidence="7" type="ORF">GH741_13485</name>
</gene>
<evidence type="ECO:0000259" key="6">
    <source>
        <dbReference type="Pfam" id="PF14833"/>
    </source>
</evidence>
<feature type="domain" description="3-hydroxyisobutyrate dehydrogenase-like NAD-binding" evidence="6">
    <location>
        <begin position="154"/>
        <end position="273"/>
    </location>
</feature>
<dbReference type="GO" id="GO:0050661">
    <property type="term" value="F:NADP binding"/>
    <property type="evidence" value="ECO:0007669"/>
    <property type="project" value="InterPro"/>
</dbReference>
<dbReference type="PANTHER" id="PTHR43060:SF15">
    <property type="entry name" value="3-HYDROXYISOBUTYRATE DEHYDROGENASE-LIKE 1, MITOCHONDRIAL-RELATED"/>
    <property type="match status" value="1"/>
</dbReference>
<feature type="active site" evidence="4">
    <location>
        <position position="160"/>
    </location>
</feature>
<proteinExistence type="inferred from homology"/>
<evidence type="ECO:0000259" key="5">
    <source>
        <dbReference type="Pfam" id="PF03446"/>
    </source>
</evidence>
<dbReference type="Pfam" id="PF03446">
    <property type="entry name" value="NAD_binding_2"/>
    <property type="match status" value="1"/>
</dbReference>
<sequence>MGKSMAKNLLQAGYNLNTYTRTKSKAVELIELGATWKDSVAELASDSDIVISIVGYPSDVEQIYLSENGVLNNLKSGSYIIDMTTSSPLLTEKIASIAKEKGIHSLDAPVSGGDIGARNGKLTIMVGGEQQAFKTVLPLFQVMGENIILQGESGAGQHTKMCNQITIASNMIGVCEAITYAEKAGLNPERVLESITTGAAGSWSLTNLAPRMIKGDYEPGFYVKHFIKDMTIALETAKEMNLTTPGLELSLSLYQRLAESGEEDSGTQALIKLFK</sequence>
<evidence type="ECO:0000256" key="3">
    <source>
        <dbReference type="ARBA" id="ARBA00023027"/>
    </source>
</evidence>
<evidence type="ECO:0000256" key="4">
    <source>
        <dbReference type="PIRSR" id="PIRSR000103-1"/>
    </source>
</evidence>
<organism evidence="7 8">
    <name type="scientific">Aquibacillus halophilus</name>
    <dbReference type="NCBI Taxonomy" id="930132"/>
    <lineage>
        <taxon>Bacteria</taxon>
        <taxon>Bacillati</taxon>
        <taxon>Bacillota</taxon>
        <taxon>Bacilli</taxon>
        <taxon>Bacillales</taxon>
        <taxon>Bacillaceae</taxon>
        <taxon>Aquibacillus</taxon>
    </lineage>
</organism>
<dbReference type="SUPFAM" id="SSF51735">
    <property type="entry name" value="NAD(P)-binding Rossmann-fold domains"/>
    <property type="match status" value="1"/>
</dbReference>
<dbReference type="Proteomes" id="UP000799092">
    <property type="component" value="Unassembled WGS sequence"/>
</dbReference>
<dbReference type="InterPro" id="IPR006115">
    <property type="entry name" value="6PGDH_NADP-bd"/>
</dbReference>
<keyword evidence="3" id="KW-0520">NAD</keyword>
<feature type="domain" description="6-phosphogluconate dehydrogenase NADP-binding" evidence="5">
    <location>
        <begin position="1"/>
        <end position="149"/>
    </location>
</feature>
<name>A0A6A8DDN5_9BACI</name>
<dbReference type="GO" id="GO:0016491">
    <property type="term" value="F:oxidoreductase activity"/>
    <property type="evidence" value="ECO:0007669"/>
    <property type="project" value="UniProtKB-KW"/>
</dbReference>
<dbReference type="OrthoDB" id="9786703at2"/>
<evidence type="ECO:0000313" key="7">
    <source>
        <dbReference type="EMBL" id="MRH43684.1"/>
    </source>
</evidence>
<dbReference type="InterPro" id="IPR029154">
    <property type="entry name" value="HIBADH-like_NADP-bd"/>
</dbReference>
<comment type="caution">
    <text evidence="7">The sequence shown here is derived from an EMBL/GenBank/DDBJ whole genome shotgun (WGS) entry which is preliminary data.</text>
</comment>
<dbReference type="AlphaFoldDB" id="A0A6A8DDN5"/>
<dbReference type="Pfam" id="PF14833">
    <property type="entry name" value="NAD_binding_11"/>
    <property type="match status" value="1"/>
</dbReference>
<dbReference type="InterPro" id="IPR015815">
    <property type="entry name" value="HIBADH-related"/>
</dbReference>
<dbReference type="InterPro" id="IPR008927">
    <property type="entry name" value="6-PGluconate_DH-like_C_sf"/>
</dbReference>
<dbReference type="PIRSF" id="PIRSF000103">
    <property type="entry name" value="HIBADH"/>
    <property type="match status" value="1"/>
</dbReference>
<keyword evidence="8" id="KW-1185">Reference proteome</keyword>
<reference evidence="7" key="1">
    <citation type="submission" date="2019-11" db="EMBL/GenBank/DDBJ databases">
        <authorList>
            <person name="Li J."/>
        </authorList>
    </citation>
    <scope>NUCLEOTIDE SEQUENCE</scope>
    <source>
        <strain evidence="7">B6B</strain>
    </source>
</reference>
<accession>A0A6A8DDN5</accession>
<keyword evidence="2" id="KW-0560">Oxidoreductase</keyword>
<dbReference type="InterPro" id="IPR036291">
    <property type="entry name" value="NAD(P)-bd_dom_sf"/>
</dbReference>
<evidence type="ECO:0000313" key="8">
    <source>
        <dbReference type="Proteomes" id="UP000799092"/>
    </source>
</evidence>
<comment type="similarity">
    <text evidence="1">Belongs to the HIBADH-related family.</text>
</comment>
<evidence type="ECO:0000256" key="2">
    <source>
        <dbReference type="ARBA" id="ARBA00023002"/>
    </source>
</evidence>
<dbReference type="Gene3D" id="3.40.50.720">
    <property type="entry name" value="NAD(P)-binding Rossmann-like Domain"/>
    <property type="match status" value="1"/>
</dbReference>
<dbReference type="EMBL" id="WJNG01000011">
    <property type="protein sequence ID" value="MRH43684.1"/>
    <property type="molecule type" value="Genomic_DNA"/>
</dbReference>
<evidence type="ECO:0000256" key="1">
    <source>
        <dbReference type="ARBA" id="ARBA00009080"/>
    </source>
</evidence>
<protein>
    <submittedName>
        <fullName evidence="7">NAD-binding protein</fullName>
    </submittedName>
</protein>
<dbReference type="PANTHER" id="PTHR43060">
    <property type="entry name" value="3-HYDROXYISOBUTYRATE DEHYDROGENASE-LIKE 1, MITOCHONDRIAL-RELATED"/>
    <property type="match status" value="1"/>
</dbReference>
<dbReference type="GO" id="GO:0051287">
    <property type="term" value="F:NAD binding"/>
    <property type="evidence" value="ECO:0007669"/>
    <property type="project" value="InterPro"/>
</dbReference>
<dbReference type="SUPFAM" id="SSF48179">
    <property type="entry name" value="6-phosphogluconate dehydrogenase C-terminal domain-like"/>
    <property type="match status" value="1"/>
</dbReference>
<dbReference type="InterPro" id="IPR013328">
    <property type="entry name" value="6PGD_dom2"/>
</dbReference>